<dbReference type="EMBL" id="NMUH01000540">
    <property type="protein sequence ID" value="MQL81011.1"/>
    <property type="molecule type" value="Genomic_DNA"/>
</dbReference>
<dbReference type="OrthoDB" id="64220at2759"/>
<dbReference type="PROSITE" id="PS51275">
    <property type="entry name" value="PEPTIDASE_C26_GGH"/>
    <property type="match status" value="1"/>
</dbReference>
<dbReference type="PANTHER" id="PTHR11315:SF0">
    <property type="entry name" value="FOLATE GAMMA-GLUTAMYL HYDROLASE"/>
    <property type="match status" value="1"/>
</dbReference>
<evidence type="ECO:0000256" key="4">
    <source>
        <dbReference type="ARBA" id="ARBA00022525"/>
    </source>
</evidence>
<feature type="active site" description="Nucleophile" evidence="8 9">
    <location>
        <position position="263"/>
    </location>
</feature>
<dbReference type="AlphaFoldDB" id="A0A843UC44"/>
<dbReference type="GO" id="GO:0034722">
    <property type="term" value="F:gamma-glutamyl-peptidase activity"/>
    <property type="evidence" value="ECO:0007669"/>
    <property type="project" value="UniProtKB-UniRule"/>
</dbReference>
<dbReference type="SUPFAM" id="SSF52317">
    <property type="entry name" value="Class I glutamine amidotransferase-like"/>
    <property type="match status" value="1"/>
</dbReference>
<evidence type="ECO:0000256" key="8">
    <source>
        <dbReference type="PIRSR" id="PIRSR615527-1"/>
    </source>
</evidence>
<evidence type="ECO:0000256" key="5">
    <source>
        <dbReference type="ARBA" id="ARBA00022729"/>
    </source>
</evidence>
<keyword evidence="6 9" id="KW-0378">Hydrolase</keyword>
<protein>
    <recommendedName>
        <fullName evidence="3 9">folate gamma-glutamyl hydrolase</fullName>
        <ecNumber evidence="3 9">3.4.19.9</ecNumber>
    </recommendedName>
</protein>
<dbReference type="EC" id="3.4.19.9" evidence="3 9"/>
<dbReference type="GO" id="GO:0005773">
    <property type="term" value="C:vacuole"/>
    <property type="evidence" value="ECO:0007669"/>
    <property type="project" value="TreeGrafter"/>
</dbReference>
<accession>A0A843UC44</accession>
<dbReference type="GO" id="GO:0046900">
    <property type="term" value="P:tetrahydrofolylpolyglutamate metabolic process"/>
    <property type="evidence" value="ECO:0007669"/>
    <property type="project" value="TreeGrafter"/>
</dbReference>
<dbReference type="FunFam" id="3.40.50.880:FF:000024">
    <property type="entry name" value="Folate gamma-glutamyl hydrolase"/>
    <property type="match status" value="1"/>
</dbReference>
<name>A0A843UC44_COLES</name>
<comment type="similarity">
    <text evidence="2">Belongs to the peptidase C26 family.</text>
</comment>
<dbReference type="Gene3D" id="3.40.50.880">
    <property type="match status" value="1"/>
</dbReference>
<dbReference type="GO" id="GO:0005576">
    <property type="term" value="C:extracellular region"/>
    <property type="evidence" value="ECO:0007669"/>
    <property type="project" value="UniProtKB-SubCell"/>
</dbReference>
<keyword evidence="5" id="KW-0732">Signal</keyword>
<proteinExistence type="inferred from homology"/>
<evidence type="ECO:0000256" key="6">
    <source>
        <dbReference type="ARBA" id="ARBA00022801"/>
    </source>
</evidence>
<reference evidence="10" key="1">
    <citation type="submission" date="2017-07" db="EMBL/GenBank/DDBJ databases">
        <title>Taro Niue Genome Assembly and Annotation.</title>
        <authorList>
            <person name="Atibalentja N."/>
            <person name="Keating K."/>
            <person name="Fields C.J."/>
        </authorList>
    </citation>
    <scope>NUCLEOTIDE SEQUENCE</scope>
    <source>
        <strain evidence="10">Niue_2</strain>
        <tissue evidence="10">Leaf</tissue>
    </source>
</reference>
<feature type="active site" description="Proton donor" evidence="8">
    <location>
        <position position="376"/>
    </location>
</feature>
<dbReference type="PANTHER" id="PTHR11315">
    <property type="entry name" value="PROTEASE FAMILY C26 GAMMA-GLUTAMYL HYDROLASE"/>
    <property type="match status" value="1"/>
</dbReference>
<evidence type="ECO:0000256" key="2">
    <source>
        <dbReference type="ARBA" id="ARBA00011083"/>
    </source>
</evidence>
<dbReference type="InterPro" id="IPR015527">
    <property type="entry name" value="Pept_C26_g-glut_hydrolase"/>
</dbReference>
<dbReference type="Proteomes" id="UP000652761">
    <property type="component" value="Unassembled WGS sequence"/>
</dbReference>
<dbReference type="Pfam" id="PF07722">
    <property type="entry name" value="Peptidase_C26"/>
    <property type="match status" value="1"/>
</dbReference>
<sequence>MIQIINEFQHNMSIFHRISTVLYGSIRTVPRRIRYGRSDRYGEPWSEPLRRSGNVDSPLLLILLPPISAAGAATVAPQLTWQQLPLPPSPQLPMVRPEVWSCLWVALLVAAAAASKSLTCAAAETILLPGSGGQEEELRDRLTRGPQRPGCPVPDPCLYYRPVIGILTHPGDGASGRLSNATNASYIAASYVKFVESAGARVIPLIYDEPRKVLDEKLSLVNGVVFTGGWAKRGLYFETAQYLFEKILERNDAGDHFPLFAICLGFEILSMIISKDNNILEQFSARDQASTLQFIKHIELQGTIFQRFPPELLRKLSEECLVMQNHRWGISPTRLQGNAALSSFFRILTTSTDDEGQVYVSTVQSQQYPVTAVQWHPEKNAFEWGLSMTPHTEDAIQVTQLVANFLISEARRSSNRPRAEKVLENLIYNYNPTYCGKAGRGFDEVYIFS</sequence>
<keyword evidence="11" id="KW-1185">Reference proteome</keyword>
<comment type="subcellular location">
    <subcellularLocation>
        <location evidence="1">Secreted</location>
        <location evidence="1">Extracellular space</location>
    </subcellularLocation>
</comment>
<evidence type="ECO:0000256" key="7">
    <source>
        <dbReference type="ARBA" id="ARBA00051589"/>
    </source>
</evidence>
<evidence type="ECO:0000256" key="3">
    <source>
        <dbReference type="ARBA" id="ARBA00012886"/>
    </source>
</evidence>
<dbReference type="InterPro" id="IPR029062">
    <property type="entry name" value="Class_I_gatase-like"/>
</dbReference>
<keyword evidence="4" id="KW-0964">Secreted</keyword>
<comment type="caution">
    <text evidence="10">The sequence shown here is derived from an EMBL/GenBank/DDBJ whole genome shotgun (WGS) entry which is preliminary data.</text>
</comment>
<evidence type="ECO:0000256" key="1">
    <source>
        <dbReference type="ARBA" id="ARBA00004239"/>
    </source>
</evidence>
<dbReference type="InterPro" id="IPR011697">
    <property type="entry name" value="Peptidase_C26"/>
</dbReference>
<gene>
    <name evidence="10" type="ORF">Taro_013456</name>
</gene>
<comment type="catalytic activity">
    <reaction evidence="7 9">
        <text>(6S)-5,6,7,8-tetrahydrofolyl-(gamma-L-Glu)(n) + (n-1) H2O = (6S)-5,6,7,8-tetrahydrofolate + (n-1) L-glutamate</text>
        <dbReference type="Rhea" id="RHEA:56784"/>
        <dbReference type="Rhea" id="RHEA-COMP:14738"/>
        <dbReference type="ChEBI" id="CHEBI:15377"/>
        <dbReference type="ChEBI" id="CHEBI:29985"/>
        <dbReference type="ChEBI" id="CHEBI:57453"/>
        <dbReference type="ChEBI" id="CHEBI:141005"/>
        <dbReference type="EC" id="3.4.19.9"/>
    </reaction>
</comment>
<evidence type="ECO:0000313" key="10">
    <source>
        <dbReference type="EMBL" id="MQL81011.1"/>
    </source>
</evidence>
<evidence type="ECO:0000313" key="11">
    <source>
        <dbReference type="Proteomes" id="UP000652761"/>
    </source>
</evidence>
<feature type="active site" evidence="9">
    <location>
        <position position="376"/>
    </location>
</feature>
<organism evidence="10 11">
    <name type="scientific">Colocasia esculenta</name>
    <name type="common">Wild taro</name>
    <name type="synonym">Arum esculentum</name>
    <dbReference type="NCBI Taxonomy" id="4460"/>
    <lineage>
        <taxon>Eukaryota</taxon>
        <taxon>Viridiplantae</taxon>
        <taxon>Streptophyta</taxon>
        <taxon>Embryophyta</taxon>
        <taxon>Tracheophyta</taxon>
        <taxon>Spermatophyta</taxon>
        <taxon>Magnoliopsida</taxon>
        <taxon>Liliopsida</taxon>
        <taxon>Araceae</taxon>
        <taxon>Aroideae</taxon>
        <taxon>Colocasieae</taxon>
        <taxon>Colocasia</taxon>
    </lineage>
</organism>
<dbReference type="PROSITE" id="PS51273">
    <property type="entry name" value="GATASE_TYPE_1"/>
    <property type="match status" value="1"/>
</dbReference>
<evidence type="ECO:0000256" key="9">
    <source>
        <dbReference type="PROSITE-ProRule" id="PRU00607"/>
    </source>
</evidence>